<dbReference type="WBParaSite" id="nRc.2.0.1.t28876-RA">
    <property type="protein sequence ID" value="nRc.2.0.1.t28876-RA"/>
    <property type="gene ID" value="nRc.2.0.1.g28876"/>
</dbReference>
<sequence>MKRLASCRDVPVNRNRGTGRYRAAPPFTMNRTSGADNSTLLDSLKHENFFKDTKWIISIQRLINDDHDILPKNRYCLLKRSEKLLWSKNQENLYAMPSCRFKSPKFYCSKIKRAMASNWPKNKTLPPLQTYFGKPREQGFLGGVRVVPPLANDEVGGTIPTRAKKSLVRNPWIGRNINPTDVYEAIEPENQGSYYTSPASKGYFVFCYTSSDAVQQMAD</sequence>
<evidence type="ECO:0000313" key="1">
    <source>
        <dbReference type="Proteomes" id="UP000887565"/>
    </source>
</evidence>
<reference evidence="2" key="1">
    <citation type="submission" date="2022-11" db="UniProtKB">
        <authorList>
            <consortium name="WormBaseParasite"/>
        </authorList>
    </citation>
    <scope>IDENTIFICATION</scope>
</reference>
<proteinExistence type="predicted"/>
<accession>A0A915JRM3</accession>
<protein>
    <submittedName>
        <fullName evidence="2">Uncharacterized protein</fullName>
    </submittedName>
</protein>
<dbReference type="AlphaFoldDB" id="A0A915JRM3"/>
<organism evidence="1 2">
    <name type="scientific">Romanomermis culicivorax</name>
    <name type="common">Nematode worm</name>
    <dbReference type="NCBI Taxonomy" id="13658"/>
    <lineage>
        <taxon>Eukaryota</taxon>
        <taxon>Metazoa</taxon>
        <taxon>Ecdysozoa</taxon>
        <taxon>Nematoda</taxon>
        <taxon>Enoplea</taxon>
        <taxon>Dorylaimia</taxon>
        <taxon>Mermithida</taxon>
        <taxon>Mermithoidea</taxon>
        <taxon>Mermithidae</taxon>
        <taxon>Romanomermis</taxon>
    </lineage>
</organism>
<evidence type="ECO:0000313" key="2">
    <source>
        <dbReference type="WBParaSite" id="nRc.2.0.1.t28876-RA"/>
    </source>
</evidence>
<dbReference type="Proteomes" id="UP000887565">
    <property type="component" value="Unplaced"/>
</dbReference>
<name>A0A915JRM3_ROMCU</name>
<keyword evidence="1" id="KW-1185">Reference proteome</keyword>